<dbReference type="Proteomes" id="UP000006044">
    <property type="component" value="Unassembled WGS sequence"/>
</dbReference>
<gene>
    <name evidence="6" type="ORF">HMPREF9448_01212</name>
</gene>
<sequence length="144" mass="16421">MQERNVLQEVFTATLTLFTDLLEPVKWFILAAVCLIVADLKFGIEAARKRGEKIRTSRATRRSVNKLVDYICWILVAMSFGKVFGEPFGLPILPALVLLVVYGCEINSCFNNYFEARGSKLRINIFKLFKNKSGDVIEPENRDE</sequence>
<keyword evidence="4 5" id="KW-0472">Membrane</keyword>
<dbReference type="RefSeq" id="WP_008861698.1">
    <property type="nucleotide sequence ID" value="NZ_JH815204.1"/>
</dbReference>
<dbReference type="HOGENOM" id="CLU_1755260_0_0_10"/>
<dbReference type="STRING" id="742726.HMPREF9448_01212"/>
<dbReference type="EMBL" id="ADLE01000008">
    <property type="protein sequence ID" value="EJZ64730.1"/>
    <property type="molecule type" value="Genomic_DNA"/>
</dbReference>
<keyword evidence="3 5" id="KW-1133">Transmembrane helix</keyword>
<feature type="transmembrane region" description="Helical" evidence="5">
    <location>
        <begin position="91"/>
        <end position="114"/>
    </location>
</feature>
<evidence type="ECO:0000313" key="7">
    <source>
        <dbReference type="Proteomes" id="UP000006044"/>
    </source>
</evidence>
<proteinExistence type="predicted"/>
<dbReference type="InterPro" id="IPR006480">
    <property type="entry name" value="Phage_holin_4_1"/>
</dbReference>
<evidence type="ECO:0000256" key="5">
    <source>
        <dbReference type="SAM" id="Phobius"/>
    </source>
</evidence>
<feature type="transmembrane region" description="Helical" evidence="5">
    <location>
        <begin position="67"/>
        <end position="85"/>
    </location>
</feature>
<evidence type="ECO:0000256" key="4">
    <source>
        <dbReference type="ARBA" id="ARBA00023136"/>
    </source>
</evidence>
<evidence type="ECO:0000256" key="3">
    <source>
        <dbReference type="ARBA" id="ARBA00022989"/>
    </source>
</evidence>
<evidence type="ECO:0008006" key="8">
    <source>
        <dbReference type="Google" id="ProtNLM"/>
    </source>
</evidence>
<dbReference type="OrthoDB" id="1097736at2"/>
<dbReference type="GeneID" id="77848503"/>
<organism evidence="6 7">
    <name type="scientific">Barnesiella intestinihominis YIT 11860</name>
    <dbReference type="NCBI Taxonomy" id="742726"/>
    <lineage>
        <taxon>Bacteria</taxon>
        <taxon>Pseudomonadati</taxon>
        <taxon>Bacteroidota</taxon>
        <taxon>Bacteroidia</taxon>
        <taxon>Bacteroidales</taxon>
        <taxon>Barnesiellaceae</taxon>
        <taxon>Barnesiella</taxon>
    </lineage>
</organism>
<comment type="subcellular location">
    <subcellularLocation>
        <location evidence="1">Membrane</location>
        <topology evidence="1">Multi-pass membrane protein</topology>
    </subcellularLocation>
</comment>
<keyword evidence="2 5" id="KW-0812">Transmembrane</keyword>
<evidence type="ECO:0000256" key="1">
    <source>
        <dbReference type="ARBA" id="ARBA00004141"/>
    </source>
</evidence>
<reference evidence="6 7" key="1">
    <citation type="submission" date="2012-08" db="EMBL/GenBank/DDBJ databases">
        <title>The Genome Sequence of Barnesiella intestinihominis YIT 11860.</title>
        <authorList>
            <consortium name="The Broad Institute Genome Sequencing Platform"/>
            <person name="Earl A."/>
            <person name="Ward D."/>
            <person name="Feldgarden M."/>
            <person name="Gevers D."/>
            <person name="Morotomi M."/>
            <person name="Walker B."/>
            <person name="Young S.K."/>
            <person name="Zeng Q."/>
            <person name="Gargeya S."/>
            <person name="Fitzgerald M."/>
            <person name="Haas B."/>
            <person name="Abouelleil A."/>
            <person name="Alvarado L."/>
            <person name="Arachchi H.M."/>
            <person name="Berlin A.M."/>
            <person name="Chapman S.B."/>
            <person name="Goldberg J."/>
            <person name="Griggs A."/>
            <person name="Gujja S."/>
            <person name="Hansen M."/>
            <person name="Howarth C."/>
            <person name="Imamovic A."/>
            <person name="Larimer J."/>
            <person name="McCowen C."/>
            <person name="Montmayeur A."/>
            <person name="Murphy C."/>
            <person name="Neiman D."/>
            <person name="Pearson M."/>
            <person name="Priest M."/>
            <person name="Roberts A."/>
            <person name="Saif S."/>
            <person name="Shea T."/>
            <person name="Sisk P."/>
            <person name="Sykes S."/>
            <person name="Wortman J."/>
            <person name="Nusbaum C."/>
            <person name="Birren B."/>
        </authorList>
    </citation>
    <scope>NUCLEOTIDE SEQUENCE [LARGE SCALE GENOMIC DNA]</scope>
    <source>
        <strain evidence="6 7">YIT 11860</strain>
    </source>
</reference>
<feature type="transmembrane region" description="Helical" evidence="5">
    <location>
        <begin position="27"/>
        <end position="47"/>
    </location>
</feature>
<dbReference type="eggNOG" id="ENOG5032SCG">
    <property type="taxonomic scope" value="Bacteria"/>
</dbReference>
<keyword evidence="7" id="KW-1185">Reference proteome</keyword>
<evidence type="ECO:0000313" key="6">
    <source>
        <dbReference type="EMBL" id="EJZ64730.1"/>
    </source>
</evidence>
<dbReference type="AlphaFoldDB" id="K0XLM5"/>
<dbReference type="GO" id="GO:0016020">
    <property type="term" value="C:membrane"/>
    <property type="evidence" value="ECO:0007669"/>
    <property type="project" value="UniProtKB-SubCell"/>
</dbReference>
<evidence type="ECO:0000256" key="2">
    <source>
        <dbReference type="ARBA" id="ARBA00022692"/>
    </source>
</evidence>
<dbReference type="Pfam" id="PF05105">
    <property type="entry name" value="Phage_holin_4_1"/>
    <property type="match status" value="1"/>
</dbReference>
<protein>
    <recommendedName>
        <fullName evidence="8">Toxin secretion/phage lysis holin</fullName>
    </recommendedName>
</protein>
<comment type="caution">
    <text evidence="6">The sequence shown here is derived from an EMBL/GenBank/DDBJ whole genome shotgun (WGS) entry which is preliminary data.</text>
</comment>
<name>K0XLM5_9BACT</name>
<accession>K0XLM5</accession>